<dbReference type="Gene3D" id="3.40.605.10">
    <property type="entry name" value="Aldehyde Dehydrogenase, Chain A, domain 1"/>
    <property type="match status" value="1"/>
</dbReference>
<dbReference type="InterPro" id="IPR016160">
    <property type="entry name" value="Ald_DH_CS_CYS"/>
</dbReference>
<evidence type="ECO:0000256" key="1">
    <source>
        <dbReference type="ARBA" id="ARBA00009986"/>
    </source>
</evidence>
<dbReference type="InterPro" id="IPR016163">
    <property type="entry name" value="Ald_DH_C"/>
</dbReference>
<dbReference type="InterPro" id="IPR012394">
    <property type="entry name" value="Aldehyde_DH_NAD(P)"/>
</dbReference>
<proteinExistence type="inferred from homology"/>
<keyword evidence="2 4" id="KW-0560">Oxidoreductase</keyword>
<dbReference type="GO" id="GO:0006081">
    <property type="term" value="P:aldehyde metabolic process"/>
    <property type="evidence" value="ECO:0007669"/>
    <property type="project" value="InterPro"/>
</dbReference>
<dbReference type="PANTHER" id="PTHR43570">
    <property type="entry name" value="ALDEHYDE DEHYDROGENASE"/>
    <property type="match status" value="1"/>
</dbReference>
<gene>
    <name evidence="9" type="ORF">PM10SUCC1_26500</name>
</gene>
<evidence type="ECO:0000259" key="8">
    <source>
        <dbReference type="Pfam" id="PF00171"/>
    </source>
</evidence>
<evidence type="ECO:0000313" key="9">
    <source>
        <dbReference type="EMBL" id="GLI57136.1"/>
    </source>
</evidence>
<accession>A0A9W6LNA5</accession>
<feature type="domain" description="Aldehyde dehydrogenase" evidence="8">
    <location>
        <begin position="14"/>
        <end position="435"/>
    </location>
</feature>
<dbReference type="FunFam" id="3.40.605.10:FF:000004">
    <property type="entry name" value="Aldehyde dehydrogenase"/>
    <property type="match status" value="1"/>
</dbReference>
<evidence type="ECO:0000256" key="2">
    <source>
        <dbReference type="ARBA" id="ARBA00023002"/>
    </source>
</evidence>
<dbReference type="SUPFAM" id="SSF53720">
    <property type="entry name" value="ALDH-like"/>
    <property type="match status" value="1"/>
</dbReference>
<dbReference type="Gene3D" id="3.40.309.10">
    <property type="entry name" value="Aldehyde Dehydrogenase, Chain A, domain 2"/>
    <property type="match status" value="1"/>
</dbReference>
<feature type="active site" evidence="5">
    <location>
        <position position="249"/>
    </location>
</feature>
<evidence type="ECO:0000256" key="6">
    <source>
        <dbReference type="PROSITE-ProRule" id="PRU10007"/>
    </source>
</evidence>
<dbReference type="GO" id="GO:0005737">
    <property type="term" value="C:cytoplasm"/>
    <property type="evidence" value="ECO:0007669"/>
    <property type="project" value="TreeGrafter"/>
</dbReference>
<dbReference type="InterPro" id="IPR029510">
    <property type="entry name" value="Ald_DH_CS_GLU"/>
</dbReference>
<dbReference type="AlphaFoldDB" id="A0A9W6LNA5"/>
<dbReference type="InterPro" id="IPR016161">
    <property type="entry name" value="Ald_DH/histidinol_DH"/>
</dbReference>
<comment type="caution">
    <text evidence="9">The sequence shown here is derived from an EMBL/GenBank/DDBJ whole genome shotgun (WGS) entry which is preliminary data.</text>
</comment>
<dbReference type="GO" id="GO:0004029">
    <property type="term" value="F:aldehyde dehydrogenase (NAD+) activity"/>
    <property type="evidence" value="ECO:0007669"/>
    <property type="project" value="TreeGrafter"/>
</dbReference>
<protein>
    <recommendedName>
        <fullName evidence="4">Aldehyde dehydrogenase</fullName>
    </recommendedName>
</protein>
<keyword evidence="10" id="KW-1185">Reference proteome</keyword>
<dbReference type="PROSITE" id="PS00070">
    <property type="entry name" value="ALDEHYDE_DEHYDR_CYS"/>
    <property type="match status" value="1"/>
</dbReference>
<evidence type="ECO:0000256" key="4">
    <source>
        <dbReference type="PIRNR" id="PIRNR036492"/>
    </source>
</evidence>
<evidence type="ECO:0000256" key="5">
    <source>
        <dbReference type="PIRSR" id="PIRSR036492-1"/>
    </source>
</evidence>
<organism evidence="9 10">
    <name type="scientific">Propionigenium maris DSM 9537</name>
    <dbReference type="NCBI Taxonomy" id="1123000"/>
    <lineage>
        <taxon>Bacteria</taxon>
        <taxon>Fusobacteriati</taxon>
        <taxon>Fusobacteriota</taxon>
        <taxon>Fusobacteriia</taxon>
        <taxon>Fusobacteriales</taxon>
        <taxon>Fusobacteriaceae</taxon>
        <taxon>Propionigenium</taxon>
    </lineage>
</organism>
<dbReference type="Pfam" id="PF00171">
    <property type="entry name" value="Aldedh"/>
    <property type="match status" value="1"/>
</dbReference>
<dbReference type="PIRSF" id="PIRSF036492">
    <property type="entry name" value="ALDH"/>
    <property type="match status" value="1"/>
</dbReference>
<dbReference type="PANTHER" id="PTHR43570:SF16">
    <property type="entry name" value="ALDEHYDE DEHYDROGENASE TYPE III, ISOFORM Q"/>
    <property type="match status" value="1"/>
</dbReference>
<dbReference type="Proteomes" id="UP001144471">
    <property type="component" value="Unassembled WGS sequence"/>
</dbReference>
<evidence type="ECO:0000256" key="3">
    <source>
        <dbReference type="ARBA" id="ARBA00023027"/>
    </source>
</evidence>
<feature type="active site" evidence="5 6">
    <location>
        <position position="215"/>
    </location>
</feature>
<comment type="similarity">
    <text evidence="1 4 7">Belongs to the aldehyde dehydrogenase family.</text>
</comment>
<reference evidence="9" key="1">
    <citation type="submission" date="2022-12" db="EMBL/GenBank/DDBJ databases">
        <title>Reference genome sequencing for broad-spectrum identification of bacterial and archaeal isolates by mass spectrometry.</title>
        <authorList>
            <person name="Sekiguchi Y."/>
            <person name="Tourlousse D.M."/>
        </authorList>
    </citation>
    <scope>NUCLEOTIDE SEQUENCE</scope>
    <source>
        <strain evidence="9">10succ1</strain>
    </source>
</reference>
<keyword evidence="3" id="KW-0520">NAD</keyword>
<dbReference type="FunFam" id="3.40.309.10:FF:000003">
    <property type="entry name" value="Aldehyde dehydrogenase"/>
    <property type="match status" value="1"/>
</dbReference>
<dbReference type="RefSeq" id="WP_281836603.1">
    <property type="nucleotide sequence ID" value="NZ_BSDY01000013.1"/>
</dbReference>
<dbReference type="PROSITE" id="PS00687">
    <property type="entry name" value="ALDEHYDE_DEHYDR_GLU"/>
    <property type="match status" value="1"/>
</dbReference>
<dbReference type="InterPro" id="IPR015590">
    <property type="entry name" value="Aldehyde_DH_dom"/>
</dbReference>
<dbReference type="InterPro" id="IPR016162">
    <property type="entry name" value="Ald_DH_N"/>
</dbReference>
<sequence length="464" mass="52070">MNEVNLYESKRVLKEMKEYYYTGQTRSLSFRIEQLKKLKEIIYENQEEIIQALESDLGRHENESYAAEIGSTLNSISFTIKNLKKWSKIKKVKTPLTQFGSKSYIKPEPYGIALIIGPFNFPFNLCIEPMAGAMAAGNCVVVKPSEQTPSVSKLINHLLSKNFSNNYIRVVEGGEEVISSLIHSPFDYIFFTGSVSVGRIVMAAASKNLVPVTLELGGKSPCIIHRDANIKVAAERVALGKFFNAGQICIAPDYLIVHESVRYQFIEELKDTIRRFYGDDVSKSKDFARIVNERHTDRLISILKKDKDKIVFGGGYNLGKKYIEPTLIDNVAWGDASMEEEVFGPILPIMSFTTIEGVTEMLNEHPKPLALYIFTENRSIQEKVLEETSSGGACVNDTVSHFTNHHLPFGGVGSSGIGGYHGEESFKTFSHMKSILNKSTAVRIRLLFPPYTPQKLNMIKKVLK</sequence>
<evidence type="ECO:0000313" key="10">
    <source>
        <dbReference type="Proteomes" id="UP001144471"/>
    </source>
</evidence>
<dbReference type="EMBL" id="BSDY01000013">
    <property type="protein sequence ID" value="GLI57136.1"/>
    <property type="molecule type" value="Genomic_DNA"/>
</dbReference>
<evidence type="ECO:0000256" key="7">
    <source>
        <dbReference type="RuleBase" id="RU003345"/>
    </source>
</evidence>
<name>A0A9W6LNA5_9FUSO</name>